<dbReference type="CDD" id="cd01651">
    <property type="entry name" value="RT_G2_intron"/>
    <property type="match status" value="1"/>
</dbReference>
<dbReference type="SUPFAM" id="SSF56672">
    <property type="entry name" value="DNA/RNA polymerases"/>
    <property type="match status" value="1"/>
</dbReference>
<dbReference type="GeneID" id="16694697"/>
<dbReference type="RefSeq" id="YP_008475019.1">
    <property type="nucleotide sequence ID" value="NC_022162.1"/>
</dbReference>
<gene>
    <name evidence="2" type="primary">cob-I2</name>
</gene>
<evidence type="ECO:0000313" key="2">
    <source>
        <dbReference type="EMBL" id="AGS44313.1"/>
    </source>
</evidence>
<dbReference type="EMBL" id="KC993187">
    <property type="protein sequence ID" value="AGS44313.1"/>
    <property type="molecule type" value="Genomic_DNA"/>
</dbReference>
<dbReference type="InterPro" id="IPR051083">
    <property type="entry name" value="GrpII_Intron_Splice-Mob/Def"/>
</dbReference>
<evidence type="ECO:0000259" key="1">
    <source>
        <dbReference type="PROSITE" id="PS50878"/>
    </source>
</evidence>
<accession>S5U4M7</accession>
<name>S5U4M7_9ASCO</name>
<dbReference type="Pfam" id="PF00078">
    <property type="entry name" value="RVT_1"/>
    <property type="match status" value="1"/>
</dbReference>
<dbReference type="Pfam" id="PF01348">
    <property type="entry name" value="Intron_maturas2"/>
    <property type="match status" value="1"/>
</dbReference>
<organism evidence="2">
    <name type="scientific">Candida oxycetoniae</name>
    <dbReference type="NCBI Taxonomy" id="497107"/>
    <lineage>
        <taxon>Eukaryota</taxon>
        <taxon>Fungi</taxon>
        <taxon>Dikarya</taxon>
        <taxon>Ascomycota</taxon>
        <taxon>Saccharomycotina</taxon>
        <taxon>Pichiomycetes</taxon>
        <taxon>Debaryomycetaceae</taxon>
        <taxon>Candida/Lodderomyces clade</taxon>
        <taxon>Candida</taxon>
    </lineage>
</organism>
<feature type="domain" description="Reverse transcriptase" evidence="1">
    <location>
        <begin position="268"/>
        <end position="539"/>
    </location>
</feature>
<geneLocation type="mitochondrion" evidence="2"/>
<dbReference type="PANTHER" id="PTHR34047:SF8">
    <property type="entry name" value="PROTEIN YKFC"/>
    <property type="match status" value="1"/>
</dbReference>
<proteinExistence type="predicted"/>
<protein>
    <recommendedName>
        <fullName evidence="1">Reverse transcriptase domain-containing protein</fullName>
    </recommendedName>
</protein>
<dbReference type="InterPro" id="IPR000477">
    <property type="entry name" value="RT_dom"/>
</dbReference>
<dbReference type="InterPro" id="IPR043502">
    <property type="entry name" value="DNA/RNA_pol_sf"/>
</dbReference>
<keyword evidence="2" id="KW-0496">Mitochondrion</keyword>
<dbReference type="GO" id="GO:0005739">
    <property type="term" value="C:mitochondrion"/>
    <property type="evidence" value="ECO:0007669"/>
    <property type="project" value="UniProtKB-ARBA"/>
</dbReference>
<sequence>MRRCGIFIKLLQSNKYSVNILTPLHLSIMWKHILNIACVEKGQILYMIEITINSGEISKIRIILFKHQLPMLSNKGDRHAINRTLIYYTETGLEGFGNTEINSYCGNTTIKVMSDGSKDIFWNKYITTGFASSSNRYANRGLIVVDSLLKYNRSNILWNRLISAQQRGPVYISDNYCQNLRMYSTRTGSSINVLNKLDSLKTRSKDNPNSIIDRPLYDTFILNKDLLKIACDNLNYFRAPNPSIRRGAKYNMNTSQFNSITLNSISEKRLDKIIYKLRNNSFQFSLVKREMISNTKLNSIYLGSPEDKIVQEVIRMVLEAIYEPIFLDVSHGFRPKRNCHTALKNIFTSFKGCTWWIKWDIKSCIDNISHDKLINILSNKISDKRFIELIRKSLNSGYLYQYRRKTDIINSTQGSIISPILANIYLHQLDIFIINLKNKFDYKGLYTKYDNNYNSSNIHRLHNTVKLRKHVIKDEFNHKLQYIRYLDDWIVAINGSYSITKSILNQISLFCLNELGITISNTKITNTYKESILFLGTYIKHSTTSTYHKTGKYLQRSSDFLIFNAPMDLIKSKLINTGFLAMKDHKHVGISRVSWISLKPQQIIYLANSVIKGYINYYTFVHNRSTIVTYIFYIIKDVVLRTLAHKYSLTTRTKVYSKFGSNIQIFDYNIRNNDNTPKVLATLFNPINNFRTPKAKLNLWNNNYNTNIPALYSNNISLTTIMKAKCLVCLSDYKVNMYHMMKDLKPIKGTFDNLIVKSKCKQVPLCINCHLKYHTDNLTIPCQLCPPPKDSEGSAEY</sequence>
<dbReference type="InterPro" id="IPR024937">
    <property type="entry name" value="Domain_X"/>
</dbReference>
<dbReference type="AlphaFoldDB" id="S5U4M7"/>
<dbReference type="PANTHER" id="PTHR34047">
    <property type="entry name" value="NUCLEAR INTRON MATURASE 1, MITOCHONDRIAL-RELATED"/>
    <property type="match status" value="1"/>
</dbReference>
<dbReference type="GO" id="GO:0006397">
    <property type="term" value="P:mRNA processing"/>
    <property type="evidence" value="ECO:0007669"/>
    <property type="project" value="InterPro"/>
</dbReference>
<reference evidence="2" key="1">
    <citation type="submission" date="2013-04" db="EMBL/GenBank/DDBJ databases">
        <authorList>
            <person name="Hegedusova E."/>
            <person name="Fricova D."/>
            <person name="Brejova B."/>
            <person name="Nosek J."/>
        </authorList>
    </citation>
    <scope>NUCLEOTIDE SEQUENCE</scope>
    <source>
        <strain evidence="2">AS2.3656</strain>
    </source>
</reference>
<dbReference type="PROSITE" id="PS50878">
    <property type="entry name" value="RT_POL"/>
    <property type="match status" value="1"/>
</dbReference>